<sequence>MKCVFSSEIDKSARETYFANFAEHPSGDITRIAANEIPKHDILCAGFPCQAFSIGGYRKGFEDTRGTLFFDIERIIKVKKPRCIFLENVKGLVNHDRGRTLKIINEKLKKQGYNLFHKVLNSSEYGVPQNRERIYIIGFRNKKITFDF</sequence>
<dbReference type="NCBIfam" id="TIGR00675">
    <property type="entry name" value="dcm"/>
    <property type="match status" value="1"/>
</dbReference>
<evidence type="ECO:0008006" key="5">
    <source>
        <dbReference type="Google" id="ProtNLM"/>
    </source>
</evidence>
<evidence type="ECO:0000313" key="4">
    <source>
        <dbReference type="EMBL" id="SVD32703.1"/>
    </source>
</evidence>
<dbReference type="PROSITE" id="PS00094">
    <property type="entry name" value="C5_MTASE_1"/>
    <property type="match status" value="1"/>
</dbReference>
<keyword evidence="1" id="KW-0489">Methyltransferase</keyword>
<keyword evidence="3" id="KW-0949">S-adenosyl-L-methionine</keyword>
<evidence type="ECO:0000256" key="3">
    <source>
        <dbReference type="ARBA" id="ARBA00022691"/>
    </source>
</evidence>
<dbReference type="GO" id="GO:0032259">
    <property type="term" value="P:methylation"/>
    <property type="evidence" value="ECO:0007669"/>
    <property type="project" value="UniProtKB-KW"/>
</dbReference>
<dbReference type="InterPro" id="IPR029063">
    <property type="entry name" value="SAM-dependent_MTases_sf"/>
</dbReference>
<dbReference type="AlphaFoldDB" id="A0A382UEL6"/>
<name>A0A382UEL6_9ZZZZ</name>
<reference evidence="4" key="1">
    <citation type="submission" date="2018-05" db="EMBL/GenBank/DDBJ databases">
        <authorList>
            <person name="Lanie J.A."/>
            <person name="Ng W.-L."/>
            <person name="Kazmierczak K.M."/>
            <person name="Andrzejewski T.M."/>
            <person name="Davidsen T.M."/>
            <person name="Wayne K.J."/>
            <person name="Tettelin H."/>
            <person name="Glass J.I."/>
            <person name="Rusch D."/>
            <person name="Podicherti R."/>
            <person name="Tsui H.-C.T."/>
            <person name="Winkler M.E."/>
        </authorList>
    </citation>
    <scope>NUCLEOTIDE SEQUENCE</scope>
</reference>
<protein>
    <recommendedName>
        <fullName evidence="5">DNA (cytosine-5-)-methyltransferase</fullName>
    </recommendedName>
</protein>
<evidence type="ECO:0000256" key="2">
    <source>
        <dbReference type="ARBA" id="ARBA00022679"/>
    </source>
</evidence>
<dbReference type="PROSITE" id="PS51679">
    <property type="entry name" value="SAM_MT_C5"/>
    <property type="match status" value="1"/>
</dbReference>
<dbReference type="InterPro" id="IPR001525">
    <property type="entry name" value="C5_MeTfrase"/>
</dbReference>
<dbReference type="InterPro" id="IPR050750">
    <property type="entry name" value="C5-MTase"/>
</dbReference>
<dbReference type="PANTHER" id="PTHR46098">
    <property type="entry name" value="TRNA (CYTOSINE(38)-C(5))-METHYLTRANSFERASE"/>
    <property type="match status" value="1"/>
</dbReference>
<accession>A0A382UEL6</accession>
<dbReference type="PANTHER" id="PTHR46098:SF1">
    <property type="entry name" value="TRNA (CYTOSINE(38)-C(5))-METHYLTRANSFERASE"/>
    <property type="match status" value="1"/>
</dbReference>
<proteinExistence type="predicted"/>
<dbReference type="Gene3D" id="3.40.50.150">
    <property type="entry name" value="Vaccinia Virus protein VP39"/>
    <property type="match status" value="1"/>
</dbReference>
<dbReference type="PRINTS" id="PR00105">
    <property type="entry name" value="C5METTRFRASE"/>
</dbReference>
<dbReference type="Pfam" id="PF00145">
    <property type="entry name" value="DNA_methylase"/>
    <property type="match status" value="1"/>
</dbReference>
<organism evidence="4">
    <name type="scientific">marine metagenome</name>
    <dbReference type="NCBI Taxonomy" id="408172"/>
    <lineage>
        <taxon>unclassified sequences</taxon>
        <taxon>metagenomes</taxon>
        <taxon>ecological metagenomes</taxon>
    </lineage>
</organism>
<dbReference type="EMBL" id="UINC01143659">
    <property type="protein sequence ID" value="SVD32703.1"/>
    <property type="molecule type" value="Genomic_DNA"/>
</dbReference>
<feature type="non-terminal residue" evidence="4">
    <location>
        <position position="148"/>
    </location>
</feature>
<evidence type="ECO:0000256" key="1">
    <source>
        <dbReference type="ARBA" id="ARBA00022603"/>
    </source>
</evidence>
<dbReference type="SUPFAM" id="SSF53335">
    <property type="entry name" value="S-adenosyl-L-methionine-dependent methyltransferases"/>
    <property type="match status" value="1"/>
</dbReference>
<gene>
    <name evidence="4" type="ORF">METZ01_LOCUS385557</name>
</gene>
<dbReference type="InterPro" id="IPR018117">
    <property type="entry name" value="C5_DNA_meth_AS"/>
</dbReference>
<dbReference type="GO" id="GO:0008168">
    <property type="term" value="F:methyltransferase activity"/>
    <property type="evidence" value="ECO:0007669"/>
    <property type="project" value="UniProtKB-KW"/>
</dbReference>
<keyword evidence="2" id="KW-0808">Transferase</keyword>